<dbReference type="AlphaFoldDB" id="A0A920CX86"/>
<dbReference type="GO" id="GO:0006777">
    <property type="term" value="P:Mo-molybdopterin cofactor biosynthetic process"/>
    <property type="evidence" value="ECO:0007669"/>
    <property type="project" value="InterPro"/>
</dbReference>
<sequence length="174" mass="19879">MASPYQIVGYKNRGKTNLVCRLIDFWTDKGQRVATIKHDAHQFEFDRKGSDTWLHRHSGACWSAITASNGTAIVYNETEQLADLIKQAPRDAIVIVEGFKLEPYPKLVLIRSAEDVELIKQLPGVTAAALWPDMWEQVELRSKLADSMKLSVFELDDTEEIAEHIDSLFYKHIY</sequence>
<dbReference type="InterPro" id="IPR027417">
    <property type="entry name" value="P-loop_NTPase"/>
</dbReference>
<keyword evidence="3" id="KW-1185">Reference proteome</keyword>
<dbReference type="SUPFAM" id="SSF52540">
    <property type="entry name" value="P-loop containing nucleoside triphosphate hydrolases"/>
    <property type="match status" value="1"/>
</dbReference>
<comment type="caution">
    <text evidence="2">The sequence shown here is derived from an EMBL/GenBank/DDBJ whole genome shotgun (WGS) entry which is preliminary data.</text>
</comment>
<protein>
    <submittedName>
        <fullName evidence="2">Molybdopterin-guanine dinucleotide biosynthesis protein MobB</fullName>
    </submittedName>
</protein>
<dbReference type="GO" id="GO:0005525">
    <property type="term" value="F:GTP binding"/>
    <property type="evidence" value="ECO:0007669"/>
    <property type="project" value="InterPro"/>
</dbReference>
<dbReference type="Proteomes" id="UP000683139">
    <property type="component" value="Unassembled WGS sequence"/>
</dbReference>
<organism evidence="2 3">
    <name type="scientific">Paenibacillus montaniterrae</name>
    <dbReference type="NCBI Taxonomy" id="429341"/>
    <lineage>
        <taxon>Bacteria</taxon>
        <taxon>Bacillati</taxon>
        <taxon>Bacillota</taxon>
        <taxon>Bacilli</taxon>
        <taxon>Bacillales</taxon>
        <taxon>Paenibacillaceae</taxon>
        <taxon>Paenibacillus</taxon>
    </lineage>
</organism>
<reference evidence="2" key="1">
    <citation type="submission" date="2021-03" db="EMBL/GenBank/DDBJ databases">
        <title>Antimicrobial resistance genes in bacteria isolated from Japanese honey, and their potential for conferring macrolide and lincosamide resistance in the American foulbrood pathogen Paenibacillus larvae.</title>
        <authorList>
            <person name="Okamoto M."/>
            <person name="Kumagai M."/>
            <person name="Kanamori H."/>
            <person name="Takamatsu D."/>
        </authorList>
    </citation>
    <scope>NUCLEOTIDE SEQUENCE</scope>
    <source>
        <strain evidence="2">J40TS1</strain>
    </source>
</reference>
<dbReference type="EMBL" id="BOSE01000003">
    <property type="protein sequence ID" value="GIP16656.1"/>
    <property type="molecule type" value="Genomic_DNA"/>
</dbReference>
<gene>
    <name evidence="2" type="primary">mobB</name>
    <name evidence="2" type="ORF">J40TS1_22980</name>
</gene>
<evidence type="ECO:0000313" key="2">
    <source>
        <dbReference type="EMBL" id="GIP16656.1"/>
    </source>
</evidence>
<dbReference type="PANTHER" id="PTHR40072">
    <property type="entry name" value="MOLYBDOPTERIN-GUANINE DINUCLEOTIDE BIOSYNTHESIS ADAPTER PROTEIN-RELATED"/>
    <property type="match status" value="1"/>
</dbReference>
<evidence type="ECO:0000313" key="3">
    <source>
        <dbReference type="Proteomes" id="UP000683139"/>
    </source>
</evidence>
<dbReference type="InterPro" id="IPR052539">
    <property type="entry name" value="MGD_biosynthesis_adapter"/>
</dbReference>
<name>A0A920CX86_9BACL</name>
<dbReference type="PANTHER" id="PTHR40072:SF1">
    <property type="entry name" value="MOLYBDOPTERIN-GUANINE DINUCLEOTIDE BIOSYNTHESIS ADAPTER PROTEIN"/>
    <property type="match status" value="1"/>
</dbReference>
<dbReference type="InterPro" id="IPR004435">
    <property type="entry name" value="MobB_dom"/>
</dbReference>
<accession>A0A920CX86</accession>
<dbReference type="Pfam" id="PF03205">
    <property type="entry name" value="MobB"/>
    <property type="match status" value="1"/>
</dbReference>
<evidence type="ECO:0000259" key="1">
    <source>
        <dbReference type="Pfam" id="PF03205"/>
    </source>
</evidence>
<dbReference type="RefSeq" id="WP_213515053.1">
    <property type="nucleotide sequence ID" value="NZ_BOSE01000003.1"/>
</dbReference>
<dbReference type="Gene3D" id="3.40.50.300">
    <property type="entry name" value="P-loop containing nucleotide triphosphate hydrolases"/>
    <property type="match status" value="1"/>
</dbReference>
<feature type="domain" description="Molybdopterin-guanine dinucleotide biosynthesis protein B (MobB)" evidence="1">
    <location>
        <begin position="6"/>
        <end position="127"/>
    </location>
</feature>
<proteinExistence type="predicted"/>
<dbReference type="NCBIfam" id="TIGR00176">
    <property type="entry name" value="mobB"/>
    <property type="match status" value="1"/>
</dbReference>